<gene>
    <name evidence="1" type="ORF">FJA49_14460</name>
</gene>
<dbReference type="Proteomes" id="UP000319175">
    <property type="component" value="Unassembled WGS sequence"/>
</dbReference>
<evidence type="ECO:0008006" key="3">
    <source>
        <dbReference type="Google" id="ProtNLM"/>
    </source>
</evidence>
<organism evidence="1 2">
    <name type="scientific">Flavobacterium microcysteis</name>
    <dbReference type="NCBI Taxonomy" id="2596891"/>
    <lineage>
        <taxon>Bacteria</taxon>
        <taxon>Pseudomonadati</taxon>
        <taxon>Bacteroidota</taxon>
        <taxon>Flavobacteriia</taxon>
        <taxon>Flavobacteriales</taxon>
        <taxon>Flavobacteriaceae</taxon>
        <taxon>Flavobacterium</taxon>
    </lineage>
</organism>
<comment type="caution">
    <text evidence="1">The sequence shown here is derived from an EMBL/GenBank/DDBJ whole genome shotgun (WGS) entry which is preliminary data.</text>
</comment>
<dbReference type="OrthoDB" id="1361727at2"/>
<accession>A0A501PZG0</accession>
<protein>
    <recommendedName>
        <fullName evidence="3">DUF4131 domain-containing protein</fullName>
    </recommendedName>
</protein>
<dbReference type="AlphaFoldDB" id="A0A501PZG0"/>
<evidence type="ECO:0000313" key="2">
    <source>
        <dbReference type="Proteomes" id="UP000319175"/>
    </source>
</evidence>
<keyword evidence="2" id="KW-1185">Reference proteome</keyword>
<reference evidence="1 2" key="1">
    <citation type="submission" date="2019-06" db="EMBL/GenBank/DDBJ databases">
        <title>Flavobacterium sp. MaA-Y11 from geoumgang.</title>
        <authorList>
            <person name="Jeong S."/>
        </authorList>
    </citation>
    <scope>NUCLEOTIDE SEQUENCE [LARGE SCALE GENOMIC DNA]</scope>
    <source>
        <strain evidence="1 2">MaA-Y11</strain>
    </source>
</reference>
<dbReference type="RefSeq" id="WP_140001638.1">
    <property type="nucleotide sequence ID" value="NZ_VFJE01000056.1"/>
</dbReference>
<name>A0A501PZG0_9FLAO</name>
<proteinExistence type="predicted"/>
<evidence type="ECO:0000313" key="1">
    <source>
        <dbReference type="EMBL" id="TPD65397.1"/>
    </source>
</evidence>
<dbReference type="EMBL" id="VFJE01000056">
    <property type="protein sequence ID" value="TPD65397.1"/>
    <property type="molecule type" value="Genomic_DNA"/>
</dbReference>
<sequence length="159" mass="18285">MKYKYIIPIIIILLIVNSIIQDKNWEKEKRIHDLISNDIKFSGVITDLKISRNHDFGVITIKIKETNRKEFNPILNAKYLFPYAIKDSVAEIYITVSSNLKKGDFVKVDSNNEEAIFSNASGIIYRGQILITSEETNIDFVKENSALTKQYLISILDNL</sequence>